<evidence type="ECO:0000313" key="2">
    <source>
        <dbReference type="EMBL" id="GMG26420.1"/>
    </source>
</evidence>
<feature type="compositionally biased region" description="Basic and acidic residues" evidence="1">
    <location>
        <begin position="111"/>
        <end position="142"/>
    </location>
</feature>
<dbReference type="Proteomes" id="UP001165063">
    <property type="component" value="Unassembled WGS sequence"/>
</dbReference>
<keyword evidence="3" id="KW-1185">Reference proteome</keyword>
<dbReference type="OrthoDB" id="10504145at2759"/>
<evidence type="ECO:0000256" key="1">
    <source>
        <dbReference type="SAM" id="MobiDB-lite"/>
    </source>
</evidence>
<reference evidence="2" key="1">
    <citation type="submission" date="2023-04" db="EMBL/GenBank/DDBJ databases">
        <title>Ambrosiozyma monospora NBRC 1965.</title>
        <authorList>
            <person name="Ichikawa N."/>
            <person name="Sato H."/>
            <person name="Tonouchi N."/>
        </authorList>
    </citation>
    <scope>NUCLEOTIDE SEQUENCE</scope>
    <source>
        <strain evidence="2">NBRC 1965</strain>
    </source>
</reference>
<accession>A0A9W6YR67</accession>
<proteinExistence type="predicted"/>
<organism evidence="2 3">
    <name type="scientific">Ambrosiozyma monospora</name>
    <name type="common">Yeast</name>
    <name type="synonym">Endomycopsis monosporus</name>
    <dbReference type="NCBI Taxonomy" id="43982"/>
    <lineage>
        <taxon>Eukaryota</taxon>
        <taxon>Fungi</taxon>
        <taxon>Dikarya</taxon>
        <taxon>Ascomycota</taxon>
        <taxon>Saccharomycotina</taxon>
        <taxon>Pichiomycetes</taxon>
        <taxon>Pichiales</taxon>
        <taxon>Pichiaceae</taxon>
        <taxon>Ambrosiozyma</taxon>
    </lineage>
</organism>
<evidence type="ECO:0000313" key="3">
    <source>
        <dbReference type="Proteomes" id="UP001165063"/>
    </source>
</evidence>
<dbReference type="AlphaFoldDB" id="A0A9W6YR67"/>
<gene>
    <name evidence="2" type="ORF">Amon01_000327100</name>
</gene>
<comment type="caution">
    <text evidence="2">The sequence shown here is derived from an EMBL/GenBank/DDBJ whole genome shotgun (WGS) entry which is preliminary data.</text>
</comment>
<name>A0A9W6YR67_AMBMO</name>
<sequence length="142" mass="15912">MKVGLSGVVQSFKELIDKALPKSDRRYTELEDEINVALMKRDVNVLIKDLAILPSGTNLNVHVKLGVGSYNAAYENQLTLDKMGDIGKGLENQLKENFKSVKNVTVQFVSSEKKAEEKNNEVKEEGEKKSVEETKKADEEKK</sequence>
<dbReference type="EMBL" id="BSXU01001345">
    <property type="protein sequence ID" value="GMG26420.1"/>
    <property type="molecule type" value="Genomic_DNA"/>
</dbReference>
<feature type="region of interest" description="Disordered" evidence="1">
    <location>
        <begin position="110"/>
        <end position="142"/>
    </location>
</feature>
<protein>
    <submittedName>
        <fullName evidence="2">Unnamed protein product</fullName>
    </submittedName>
</protein>